<evidence type="ECO:0000313" key="2">
    <source>
        <dbReference type="EMBL" id="MUN29537.1"/>
    </source>
</evidence>
<dbReference type="EMBL" id="WGGD01000005">
    <property type="protein sequence ID" value="MUN29537.1"/>
    <property type="molecule type" value="Genomic_DNA"/>
</dbReference>
<protein>
    <submittedName>
        <fullName evidence="2">Uncharacterized protein</fullName>
    </submittedName>
</protein>
<dbReference type="Proteomes" id="UP000470772">
    <property type="component" value="Unassembled WGS sequence"/>
</dbReference>
<reference evidence="2 3" key="1">
    <citation type="submission" date="2019-10" db="EMBL/GenBank/DDBJ databases">
        <title>Sequencing and Assembly of Multiple Reported Metal-Biooxidizing Members of the Extremely Thermoacidophilic Archaeal Family Sulfolobaceae.</title>
        <authorList>
            <person name="Counts J.A."/>
            <person name="Kelly R.M."/>
        </authorList>
    </citation>
    <scope>NUCLEOTIDE SEQUENCE [LARGE SCALE GENOMIC DNA]</scope>
    <source>
        <strain evidence="2 3">DSM 6482</strain>
    </source>
</reference>
<name>A0A6A9QJT1_SULME</name>
<organism evidence="2 3">
    <name type="scientific">Sulfuracidifex metallicus DSM 6482 = JCM 9184</name>
    <dbReference type="NCBI Taxonomy" id="523847"/>
    <lineage>
        <taxon>Archaea</taxon>
        <taxon>Thermoproteota</taxon>
        <taxon>Thermoprotei</taxon>
        <taxon>Sulfolobales</taxon>
        <taxon>Sulfolobaceae</taxon>
        <taxon>Sulfuracidifex</taxon>
    </lineage>
</organism>
<evidence type="ECO:0000256" key="1">
    <source>
        <dbReference type="SAM" id="Coils"/>
    </source>
</evidence>
<sequence length="177" mass="20124">MDKDTVLQLIKDTYHEEGKPVSFSRLKKRLGVKDGSELLKAIAELKMENKVIEKSSGSGKSFSPAESFEATNDNDVLKTLMEEVRTLKNEVKALKESWKARVDTTAFDDAYSRISDSLGYASLERIRVELGMGKEEFYSKFRKHVEENYEMIAGGDDGYVRKGVLFGIIKRRKGDKR</sequence>
<evidence type="ECO:0000313" key="3">
    <source>
        <dbReference type="Proteomes" id="UP000470772"/>
    </source>
</evidence>
<accession>A0A6A9QJT1</accession>
<comment type="caution">
    <text evidence="2">The sequence shown here is derived from an EMBL/GenBank/DDBJ whole genome shotgun (WGS) entry which is preliminary data.</text>
</comment>
<gene>
    <name evidence="2" type="ORF">GC250_08825</name>
</gene>
<dbReference type="AlphaFoldDB" id="A0A6A9QJT1"/>
<keyword evidence="1" id="KW-0175">Coiled coil</keyword>
<keyword evidence="3" id="KW-1185">Reference proteome</keyword>
<dbReference type="RefSeq" id="WP_156017101.1">
    <property type="nucleotide sequence ID" value="NZ_WGGD01000005.1"/>
</dbReference>
<feature type="coiled-coil region" evidence="1">
    <location>
        <begin position="70"/>
        <end position="97"/>
    </location>
</feature>
<proteinExistence type="predicted"/>